<keyword evidence="2" id="KW-1185">Reference proteome</keyword>
<dbReference type="EMBL" id="CAMPGE010018158">
    <property type="protein sequence ID" value="CAI2376596.1"/>
    <property type="molecule type" value="Genomic_DNA"/>
</dbReference>
<sequence length="54" mass="6391">MEEVFLCKLMKKKGSLCSQEFCLIREFLRWQLQHSHLLVLQSVGSSISQFRPCF</sequence>
<name>A0AAD2D1C3_EUPCR</name>
<accession>A0AAD2D1C3</accession>
<evidence type="ECO:0000313" key="2">
    <source>
        <dbReference type="Proteomes" id="UP001295684"/>
    </source>
</evidence>
<dbReference type="Proteomes" id="UP001295684">
    <property type="component" value="Unassembled WGS sequence"/>
</dbReference>
<protein>
    <submittedName>
        <fullName evidence="1">Uncharacterized protein</fullName>
    </submittedName>
</protein>
<organism evidence="1 2">
    <name type="scientific">Euplotes crassus</name>
    <dbReference type="NCBI Taxonomy" id="5936"/>
    <lineage>
        <taxon>Eukaryota</taxon>
        <taxon>Sar</taxon>
        <taxon>Alveolata</taxon>
        <taxon>Ciliophora</taxon>
        <taxon>Intramacronucleata</taxon>
        <taxon>Spirotrichea</taxon>
        <taxon>Hypotrichia</taxon>
        <taxon>Euplotida</taxon>
        <taxon>Euplotidae</taxon>
        <taxon>Moneuplotes</taxon>
    </lineage>
</organism>
<gene>
    <name evidence="1" type="ORF">ECRASSUSDP1_LOCUS17966</name>
</gene>
<dbReference type="AlphaFoldDB" id="A0AAD2D1C3"/>
<proteinExistence type="predicted"/>
<evidence type="ECO:0000313" key="1">
    <source>
        <dbReference type="EMBL" id="CAI2376596.1"/>
    </source>
</evidence>
<reference evidence="1" key="1">
    <citation type="submission" date="2023-07" db="EMBL/GenBank/DDBJ databases">
        <authorList>
            <consortium name="AG Swart"/>
            <person name="Singh M."/>
            <person name="Singh A."/>
            <person name="Seah K."/>
            <person name="Emmerich C."/>
        </authorList>
    </citation>
    <scope>NUCLEOTIDE SEQUENCE</scope>
    <source>
        <strain evidence="1">DP1</strain>
    </source>
</reference>
<comment type="caution">
    <text evidence="1">The sequence shown here is derived from an EMBL/GenBank/DDBJ whole genome shotgun (WGS) entry which is preliminary data.</text>
</comment>